<dbReference type="SUPFAM" id="SSF52540">
    <property type="entry name" value="P-loop containing nucleoside triphosphate hydrolases"/>
    <property type="match status" value="1"/>
</dbReference>
<dbReference type="AlphaFoldDB" id="J9W442"/>
<dbReference type="Proteomes" id="UP000007332">
    <property type="component" value="Chromosome"/>
</dbReference>
<dbReference type="PATRIC" id="fig|1071400.3.peg.1309"/>
<keyword evidence="5" id="KW-1185">Reference proteome</keyword>
<reference evidence="4 5" key="1">
    <citation type="journal article" date="2012" name="J. Biotechnol.">
        <title>Insights into the completely annotated genome of Lactobacillus buchneri CD034, a strain isolated from stable grass silage.</title>
        <authorList>
            <person name="Heinl S."/>
            <person name="Wibberg D."/>
            <person name="Eikmeyer F."/>
            <person name="Szczepanowski R."/>
            <person name="Blom J."/>
            <person name="Linke B."/>
            <person name="Goesmann A."/>
            <person name="Grabherr R."/>
            <person name="Schwab H."/>
            <person name="Puhler A."/>
            <person name="Schluter A."/>
        </authorList>
    </citation>
    <scope>NUCLEOTIDE SEQUENCE [LARGE SCALE GENOMIC DNA]</scope>
    <source>
        <strain evidence="4 5">CD034</strain>
    </source>
</reference>
<keyword evidence="1" id="KW-0175">Coiled coil</keyword>
<feature type="domain" description="YhaN AAA" evidence="3">
    <location>
        <begin position="1"/>
        <end position="202"/>
    </location>
</feature>
<feature type="coiled-coil region" evidence="1">
    <location>
        <begin position="208"/>
        <end position="242"/>
    </location>
</feature>
<dbReference type="PANTHER" id="PTHR41259">
    <property type="entry name" value="DOUBLE-STRAND BREAK REPAIR RAD50 ATPASE, PUTATIVE-RELATED"/>
    <property type="match status" value="1"/>
</dbReference>
<dbReference type="eggNOG" id="COG4717">
    <property type="taxonomic scope" value="Bacteria"/>
</dbReference>
<dbReference type="RefSeq" id="WP_014940057.1">
    <property type="nucleotide sequence ID" value="NC_018610.1"/>
</dbReference>
<keyword evidence="2" id="KW-0472">Membrane</keyword>
<evidence type="ECO:0000313" key="4">
    <source>
        <dbReference type="EMBL" id="AFS00392.1"/>
    </source>
</evidence>
<dbReference type="STRING" id="1071400.LBUCD034_1355"/>
<keyword evidence="2" id="KW-0812">Transmembrane</keyword>
<dbReference type="InterPro" id="IPR038734">
    <property type="entry name" value="YhaN_AAA"/>
</dbReference>
<dbReference type="EMBL" id="CP003043">
    <property type="protein sequence ID" value="AFS00392.1"/>
    <property type="molecule type" value="Genomic_DNA"/>
</dbReference>
<name>J9W442_LENBU</name>
<feature type="transmembrane region" description="Helical" evidence="2">
    <location>
        <begin position="411"/>
        <end position="427"/>
    </location>
</feature>
<accession>J9W442</accession>
<dbReference type="Pfam" id="PF13514">
    <property type="entry name" value="AAA_27"/>
    <property type="match status" value="1"/>
</dbReference>
<organism evidence="4 5">
    <name type="scientific">Lentilactobacillus buchneri subsp. silagei CD034</name>
    <dbReference type="NCBI Taxonomy" id="1071400"/>
    <lineage>
        <taxon>Bacteria</taxon>
        <taxon>Bacillati</taxon>
        <taxon>Bacillota</taxon>
        <taxon>Bacilli</taxon>
        <taxon>Lactobacillales</taxon>
        <taxon>Lactobacillaceae</taxon>
        <taxon>Lentilactobacillus</taxon>
        <taxon>Lentilactobacillus buchneri subsp. silagei</taxon>
    </lineage>
</organism>
<evidence type="ECO:0000313" key="5">
    <source>
        <dbReference type="Proteomes" id="UP000007332"/>
    </source>
</evidence>
<dbReference type="OrthoDB" id="9764467at2"/>
<evidence type="ECO:0000259" key="3">
    <source>
        <dbReference type="Pfam" id="PF13514"/>
    </source>
</evidence>
<dbReference type="KEGG" id="lbn:LBUCD034_1355"/>
<keyword evidence="2" id="KW-1133">Transmembrane helix</keyword>
<gene>
    <name evidence="4" type="ORF">LBUCD034_1355</name>
</gene>
<evidence type="ECO:0000256" key="1">
    <source>
        <dbReference type="SAM" id="Coils"/>
    </source>
</evidence>
<dbReference type="InterPro" id="IPR027417">
    <property type="entry name" value="P-loop_NTPase"/>
</dbReference>
<feature type="coiled-coil region" evidence="1">
    <location>
        <begin position="579"/>
        <end position="693"/>
    </location>
</feature>
<feature type="transmembrane region" description="Helical" evidence="2">
    <location>
        <begin position="434"/>
        <end position="451"/>
    </location>
</feature>
<dbReference type="HOGENOM" id="CLU_006135_1_0_9"/>
<evidence type="ECO:0000256" key="2">
    <source>
        <dbReference type="SAM" id="Phobius"/>
    </source>
</evidence>
<dbReference type="PANTHER" id="PTHR41259:SF1">
    <property type="entry name" value="DOUBLE-STRAND BREAK REPAIR RAD50 ATPASE, PUTATIVE-RELATED"/>
    <property type="match status" value="1"/>
</dbReference>
<sequence length="862" mass="97538">MIIKQLNIYGFGRWIDQKIDIKNPLQMIYGPNEAGKSTIIAFIKGILFGFTDKKHSIHGQYQPKGSAPYGGEIIFSADQHNYKVVRTGLKYGGTVKFYDLDNDTELTADDYQQLIAPIDRTAYDQLFYFGSVDQTAFYKIGRDELRLRIQSLGVAGAGDWMDLQTNLDKQSAKMYAPRGRTKKINIQIAEYKKLEDQVSAAKAHFPHYQDLQVQLKQDQAKSKDLQADLKTANHQLDNKRRLQTVMPLVNRLNDLNTVDSSQLKPQFGDADLNEFNKLNMALTAESADVQKAETAVAEVARQSSRKPVQTFYEAHSDTIERLYQELPAARKVALAIELGDSQLQDVQRQIQTQSASIAKNEQGNLPQAFDDQTFSRVNELLREQQNLQEKRAEVTRKKTQSAEQPHGNGGLIWYGVAAALVVLGFLLGSSSFGWIGYILAVVAALWGWYSAKGSSKSQPTSSPSHEDPVEIDQKLEQIRTELTAVQKQFGLQGIDEAKWLPMQSSLREIQRLQQSYQQQKTALNEQQAKYQDYLDQWQFASDWLKFDQTKYSTAIETIGKTVAHWQQLSTDYQHQQAVLTQEKKTLAAAKAKLVELTQQKQTFLKDRHVENDEAFQKGVAFQAELAKQLDQKATLESQIKAAKISIPENIDQDALNTDVREATEKVQSLQDQLNDLSREMTRVQTEIAGLIKNGQYYDLRQELANQQTEIVENVQKYLALKLSSQWIQAVLDIASKGRLPKTLALAKQYFATLTNDAYKEIIFKKEISVVRKDDVSFPINELSTGTLEQLYLALIFSMAVGFSSQYPMPIIIDDGFVNFDQRRKAAALAMLQQVSEKTQVLYFTANLDANTDSKLVLDLKTL</sequence>
<protein>
    <recommendedName>
        <fullName evidence="3">YhaN AAA domain-containing protein</fullName>
    </recommendedName>
</protein>
<dbReference type="Gene3D" id="3.40.50.300">
    <property type="entry name" value="P-loop containing nucleotide triphosphate hydrolases"/>
    <property type="match status" value="2"/>
</dbReference>
<feature type="coiled-coil region" evidence="1">
    <location>
        <begin position="502"/>
        <end position="536"/>
    </location>
</feature>
<proteinExistence type="predicted"/>